<organism evidence="1 2">
    <name type="scientific">Araneus ventricosus</name>
    <name type="common">Orbweaver spider</name>
    <name type="synonym">Epeira ventricosa</name>
    <dbReference type="NCBI Taxonomy" id="182803"/>
    <lineage>
        <taxon>Eukaryota</taxon>
        <taxon>Metazoa</taxon>
        <taxon>Ecdysozoa</taxon>
        <taxon>Arthropoda</taxon>
        <taxon>Chelicerata</taxon>
        <taxon>Arachnida</taxon>
        <taxon>Araneae</taxon>
        <taxon>Araneomorphae</taxon>
        <taxon>Entelegynae</taxon>
        <taxon>Araneoidea</taxon>
        <taxon>Araneidae</taxon>
        <taxon>Araneus</taxon>
    </lineage>
</organism>
<evidence type="ECO:0000313" key="2">
    <source>
        <dbReference type="Proteomes" id="UP000499080"/>
    </source>
</evidence>
<dbReference type="Proteomes" id="UP000499080">
    <property type="component" value="Unassembled WGS sequence"/>
</dbReference>
<dbReference type="OrthoDB" id="10017160at2759"/>
<accession>A0A4Y2IG72</accession>
<dbReference type="InterPro" id="IPR052709">
    <property type="entry name" value="Transposase-MT_Hybrid"/>
</dbReference>
<evidence type="ECO:0008006" key="3">
    <source>
        <dbReference type="Google" id="ProtNLM"/>
    </source>
</evidence>
<dbReference type="AlphaFoldDB" id="A0A4Y2IG72"/>
<dbReference type="PANTHER" id="PTHR46060">
    <property type="entry name" value="MARINER MOS1 TRANSPOSASE-LIKE PROTEIN"/>
    <property type="match status" value="1"/>
</dbReference>
<evidence type="ECO:0000313" key="1">
    <source>
        <dbReference type="EMBL" id="GBM75996.1"/>
    </source>
</evidence>
<comment type="caution">
    <text evidence="1">The sequence shown here is derived from an EMBL/GenBank/DDBJ whole genome shotgun (WGS) entry which is preliminary data.</text>
</comment>
<dbReference type="EMBL" id="BGPR01002591">
    <property type="protein sequence ID" value="GBM75996.1"/>
    <property type="molecule type" value="Genomic_DNA"/>
</dbReference>
<protein>
    <recommendedName>
        <fullName evidence="3">Histone-lysine N-methyltransferase SETMAR</fullName>
    </recommendedName>
</protein>
<name>A0A4Y2IG72_ARAVE</name>
<reference evidence="1 2" key="1">
    <citation type="journal article" date="2019" name="Sci. Rep.">
        <title>Orb-weaving spider Araneus ventricosus genome elucidates the spidroin gene catalogue.</title>
        <authorList>
            <person name="Kono N."/>
            <person name="Nakamura H."/>
            <person name="Ohtoshi R."/>
            <person name="Moran D.A.P."/>
            <person name="Shinohara A."/>
            <person name="Yoshida Y."/>
            <person name="Fujiwara M."/>
            <person name="Mori M."/>
            <person name="Tomita M."/>
            <person name="Arakawa K."/>
        </authorList>
    </citation>
    <scope>NUCLEOTIDE SEQUENCE [LARGE SCALE GENOMIC DNA]</scope>
</reference>
<dbReference type="GO" id="GO:0003676">
    <property type="term" value="F:nucleic acid binding"/>
    <property type="evidence" value="ECO:0007669"/>
    <property type="project" value="InterPro"/>
</dbReference>
<sequence>MFIPLQNLAARIGFWQTAKFSEHPFFAQTFTWHGVEQTSSTSTSTALKVDLNQSHSVVVQSTKGLEKTLNHTVLKIGTHDREGASDEYTKSPRSWGFVKFTELLPCVKAKVHKWARDLKAGRDNVHDDSRSGRPSVIADDVVASVEAKILENRRFTISTLSNDFPEVSRSVLYKIVSEKLNFKKLCSRWVPELLTEDHKNKRFGCSLNFLTRFKEEGDAILSQIVTGDETWVSHVVGS</sequence>
<gene>
    <name evidence="1" type="ORF">AVEN_90494_1</name>
</gene>
<proteinExistence type="predicted"/>
<keyword evidence="2" id="KW-1185">Reference proteome</keyword>
<dbReference type="Gene3D" id="3.30.420.10">
    <property type="entry name" value="Ribonuclease H-like superfamily/Ribonuclease H"/>
    <property type="match status" value="1"/>
</dbReference>
<dbReference type="PANTHER" id="PTHR46060:SF1">
    <property type="entry name" value="MARINER MOS1 TRANSPOSASE-LIKE PROTEIN"/>
    <property type="match status" value="1"/>
</dbReference>
<dbReference type="InterPro" id="IPR036397">
    <property type="entry name" value="RNaseH_sf"/>
</dbReference>